<dbReference type="AlphaFoldDB" id="A0A238D0N5"/>
<dbReference type="InterPro" id="IPR001173">
    <property type="entry name" value="Glyco_trans_2-like"/>
</dbReference>
<accession>A0A238D0N5</accession>
<gene>
    <name evidence="2" type="ORF">THIARS_50060</name>
</gene>
<reference evidence="2 3" key="1">
    <citation type="submission" date="2016-06" db="EMBL/GenBank/DDBJ databases">
        <authorList>
            <person name="Kjaerup R.B."/>
            <person name="Dalgaard T.S."/>
            <person name="Juul-Madsen H.R."/>
        </authorList>
    </citation>
    <scope>NUCLEOTIDE SEQUENCE [LARGE SCALE GENOMIC DNA]</scope>
    <source>
        <strain evidence="2 3">DSM 16361</strain>
    </source>
</reference>
<evidence type="ECO:0000313" key="2">
    <source>
        <dbReference type="EMBL" id="SBP86812.1"/>
    </source>
</evidence>
<evidence type="ECO:0000313" key="3">
    <source>
        <dbReference type="Proteomes" id="UP000214566"/>
    </source>
</evidence>
<dbReference type="EMBL" id="FLMQ01000045">
    <property type="protein sequence ID" value="SBP86812.1"/>
    <property type="molecule type" value="Genomic_DNA"/>
</dbReference>
<dbReference type="PANTHER" id="PTHR43685">
    <property type="entry name" value="GLYCOSYLTRANSFERASE"/>
    <property type="match status" value="1"/>
</dbReference>
<dbReference type="GO" id="GO:0016740">
    <property type="term" value="F:transferase activity"/>
    <property type="evidence" value="ECO:0007669"/>
    <property type="project" value="UniProtKB-KW"/>
</dbReference>
<keyword evidence="2" id="KW-0808">Transferase</keyword>
<dbReference type="SUPFAM" id="SSF53448">
    <property type="entry name" value="Nucleotide-diphospho-sugar transferases"/>
    <property type="match status" value="1"/>
</dbReference>
<dbReference type="Proteomes" id="UP000214566">
    <property type="component" value="Unassembled WGS sequence"/>
</dbReference>
<keyword evidence="3" id="KW-1185">Reference proteome</keyword>
<dbReference type="CDD" id="cd00761">
    <property type="entry name" value="Glyco_tranf_GTA_type"/>
    <property type="match status" value="1"/>
</dbReference>
<dbReference type="Gene3D" id="3.90.550.10">
    <property type="entry name" value="Spore Coat Polysaccharide Biosynthesis Protein SpsA, Chain A"/>
    <property type="match status" value="2"/>
</dbReference>
<organism evidence="2 3">
    <name type="scientific">Thiomonas delicata</name>
    <name type="common">Thiomonas cuprina</name>
    <dbReference type="NCBI Taxonomy" id="364030"/>
    <lineage>
        <taxon>Bacteria</taxon>
        <taxon>Pseudomonadati</taxon>
        <taxon>Pseudomonadota</taxon>
        <taxon>Betaproteobacteria</taxon>
        <taxon>Burkholderiales</taxon>
        <taxon>Thiomonas</taxon>
    </lineage>
</organism>
<proteinExistence type="predicted"/>
<sequence>MNRPPPEQTKMPEHSPPAGALVSVVIPAYNAQATLGETLRSVLAQTHRSLEIVVVDDGSTDGTWQLVQGFGDAVRAIHQPNAGLAAARNAGLAAARGEFIALLDADDLCEPERIATQLKYLQEHPDVLLCSSDFSGFDAQGSLGASYCGQYYARCHAAHGGPAARYPEHGTLDISDCLPGTSRLTTVPVYQGRVYAQLALGNFVHPPTVMFRRKAIDLAGMFDPDIKIVCDWEWFVRVARAGPIGFIDRPLLRYRRSPTQSSSDPRTPLDSLVVARRIYGRDPDLRRNDAGEVRRHLGALSLDAAYALSEVERGRALRLLLSSLFAYRTFNAKTLRTLFKIATPAMFLGRVRRLRARLA</sequence>
<dbReference type="InterPro" id="IPR029044">
    <property type="entry name" value="Nucleotide-diphossugar_trans"/>
</dbReference>
<feature type="domain" description="Glycosyltransferase 2-like" evidence="1">
    <location>
        <begin position="23"/>
        <end position="132"/>
    </location>
</feature>
<dbReference type="PANTHER" id="PTHR43685:SF11">
    <property type="entry name" value="GLYCOSYLTRANSFERASE TAGX-RELATED"/>
    <property type="match status" value="1"/>
</dbReference>
<evidence type="ECO:0000259" key="1">
    <source>
        <dbReference type="Pfam" id="PF00535"/>
    </source>
</evidence>
<dbReference type="InterPro" id="IPR050834">
    <property type="entry name" value="Glycosyltransf_2"/>
</dbReference>
<name>A0A238D0N5_THIDL</name>
<protein>
    <submittedName>
        <fullName evidence="2">Putative Glycosyl transferase, family 2</fullName>
    </submittedName>
</protein>
<dbReference type="Pfam" id="PF00535">
    <property type="entry name" value="Glycos_transf_2"/>
    <property type="match status" value="1"/>
</dbReference>